<feature type="compositionally biased region" description="Basic and acidic residues" evidence="5">
    <location>
        <begin position="175"/>
        <end position="185"/>
    </location>
</feature>
<evidence type="ECO:0000256" key="1">
    <source>
        <dbReference type="ARBA" id="ARBA00023015"/>
    </source>
</evidence>
<keyword evidence="2" id="KW-0238">DNA-binding</keyword>
<evidence type="ECO:0000259" key="6">
    <source>
        <dbReference type="PROSITE" id="PS50048"/>
    </source>
</evidence>
<evidence type="ECO:0000313" key="8">
    <source>
        <dbReference type="Proteomes" id="UP000230605"/>
    </source>
</evidence>
<dbReference type="InterPro" id="IPR001138">
    <property type="entry name" value="Zn2Cys6_DnaBD"/>
</dbReference>
<dbReference type="Gene3D" id="4.10.240.10">
    <property type="entry name" value="Zn(2)-C6 fungal-type DNA-binding domain"/>
    <property type="match status" value="1"/>
</dbReference>
<dbReference type="SMART" id="SM00066">
    <property type="entry name" value="GAL4"/>
    <property type="match status" value="1"/>
</dbReference>
<dbReference type="PROSITE" id="PS50048">
    <property type="entry name" value="ZN2_CY6_FUNGAL_2"/>
    <property type="match status" value="1"/>
</dbReference>
<dbReference type="Proteomes" id="UP000230605">
    <property type="component" value="Chromosome 4"/>
</dbReference>
<dbReference type="OrthoDB" id="342981at2759"/>
<feature type="region of interest" description="Disordered" evidence="5">
    <location>
        <begin position="142"/>
        <end position="187"/>
    </location>
</feature>
<feature type="compositionally biased region" description="Polar residues" evidence="5">
    <location>
        <begin position="109"/>
        <end position="121"/>
    </location>
</feature>
<evidence type="ECO:0000256" key="3">
    <source>
        <dbReference type="ARBA" id="ARBA00023163"/>
    </source>
</evidence>
<evidence type="ECO:0000256" key="4">
    <source>
        <dbReference type="ARBA" id="ARBA00023242"/>
    </source>
</evidence>
<proteinExistence type="predicted"/>
<dbReference type="GO" id="GO:0008270">
    <property type="term" value="F:zinc ion binding"/>
    <property type="evidence" value="ECO:0007669"/>
    <property type="project" value="InterPro"/>
</dbReference>
<dbReference type="SUPFAM" id="SSF57701">
    <property type="entry name" value="Zn2/Cys6 DNA-binding domain"/>
    <property type="match status" value="1"/>
</dbReference>
<feature type="compositionally biased region" description="Polar residues" evidence="5">
    <location>
        <begin position="142"/>
        <end position="159"/>
    </location>
</feature>
<dbReference type="Pfam" id="PF00172">
    <property type="entry name" value="Zn_clus"/>
    <property type="match status" value="1"/>
</dbReference>
<dbReference type="PANTHER" id="PTHR31069:SF32">
    <property type="entry name" value="ARGININE METABOLISM REGULATION PROTEIN II"/>
    <property type="match status" value="1"/>
</dbReference>
<dbReference type="GO" id="GO:0000981">
    <property type="term" value="F:DNA-binding transcription factor activity, RNA polymerase II-specific"/>
    <property type="evidence" value="ECO:0007669"/>
    <property type="project" value="InterPro"/>
</dbReference>
<dbReference type="PROSITE" id="PS00463">
    <property type="entry name" value="ZN2_CY6_FUNGAL_1"/>
    <property type="match status" value="1"/>
</dbReference>
<gene>
    <name evidence="7" type="ORF">CB0940_04368</name>
</gene>
<dbReference type="InterPro" id="IPR050675">
    <property type="entry name" value="OAF3"/>
</dbReference>
<comment type="caution">
    <text evidence="7">The sequence shown here is derived from an EMBL/GenBank/DDBJ whole genome shotgun (WGS) entry which is preliminary data.</text>
</comment>
<dbReference type="PANTHER" id="PTHR31069">
    <property type="entry name" value="OLEATE-ACTIVATED TRANSCRIPTION FACTOR 1-RELATED"/>
    <property type="match status" value="1"/>
</dbReference>
<feature type="region of interest" description="Disordered" evidence="5">
    <location>
        <begin position="198"/>
        <end position="217"/>
    </location>
</feature>
<sequence>MSRYSDRSVTTCRSCRRRKLKCDRGRPVCARCRETSSLCIYEEKPGRVTTEYRFVDQTPAASGAADAVERGARSECELLRKIQALLERLRTTTEMLLPQRSLGAAETEIGSNTPNSSNAARQRSAHRRLLWTSLREDASELHSTLSAGHQTSRRSSASLSMGAEQGRTSSNNEAGSHESRTDQRIDLSAADWGGLEEFFPELQHSDRPQRSAYSEEC</sequence>
<dbReference type="AlphaFoldDB" id="A0A2G5HK59"/>
<keyword evidence="4" id="KW-0539">Nucleus</keyword>
<organism evidence="7 8">
    <name type="scientific">Cercospora beticola</name>
    <name type="common">Sugarbeet leaf spot fungus</name>
    <dbReference type="NCBI Taxonomy" id="122368"/>
    <lineage>
        <taxon>Eukaryota</taxon>
        <taxon>Fungi</taxon>
        <taxon>Dikarya</taxon>
        <taxon>Ascomycota</taxon>
        <taxon>Pezizomycotina</taxon>
        <taxon>Dothideomycetes</taxon>
        <taxon>Dothideomycetidae</taxon>
        <taxon>Mycosphaerellales</taxon>
        <taxon>Mycosphaerellaceae</taxon>
        <taxon>Cercospora</taxon>
    </lineage>
</organism>
<feature type="region of interest" description="Disordered" evidence="5">
    <location>
        <begin position="101"/>
        <end position="124"/>
    </location>
</feature>
<dbReference type="InterPro" id="IPR036864">
    <property type="entry name" value="Zn2-C6_fun-type_DNA-bd_sf"/>
</dbReference>
<dbReference type="CDD" id="cd00067">
    <property type="entry name" value="GAL4"/>
    <property type="match status" value="1"/>
</dbReference>
<reference evidence="7 8" key="1">
    <citation type="submission" date="2015-10" db="EMBL/GenBank/DDBJ databases">
        <title>The cercosporin biosynthetic gene cluster was horizontally transferred to several fungal lineages and shown to be expanded in Cercospora beticola based on microsynteny with recipient genomes.</title>
        <authorList>
            <person name="De Jonge R."/>
            <person name="Ebert M.K."/>
            <person name="Suttle J.C."/>
            <person name="Jurick Ii W.M."/>
            <person name="Secor G.A."/>
            <person name="Thomma B.P."/>
            <person name="Van De Peer Y."/>
            <person name="Bolton M.D."/>
        </authorList>
    </citation>
    <scope>NUCLEOTIDE SEQUENCE [LARGE SCALE GENOMIC DNA]</scope>
    <source>
        <strain evidence="7 8">09-40</strain>
    </source>
</reference>
<evidence type="ECO:0000313" key="7">
    <source>
        <dbReference type="EMBL" id="PIA92929.1"/>
    </source>
</evidence>
<protein>
    <recommendedName>
        <fullName evidence="6">Zn(2)-C6 fungal-type domain-containing protein</fullName>
    </recommendedName>
</protein>
<accession>A0A2G5HK59</accession>
<dbReference type="EMBL" id="LKMD01000105">
    <property type="protein sequence ID" value="PIA92929.1"/>
    <property type="molecule type" value="Genomic_DNA"/>
</dbReference>
<keyword evidence="3" id="KW-0804">Transcription</keyword>
<evidence type="ECO:0000256" key="2">
    <source>
        <dbReference type="ARBA" id="ARBA00023125"/>
    </source>
</evidence>
<keyword evidence="1" id="KW-0805">Transcription regulation</keyword>
<dbReference type="GO" id="GO:0003677">
    <property type="term" value="F:DNA binding"/>
    <property type="evidence" value="ECO:0007669"/>
    <property type="project" value="UniProtKB-KW"/>
</dbReference>
<feature type="domain" description="Zn(2)-C6 fungal-type" evidence="6">
    <location>
        <begin position="11"/>
        <end position="41"/>
    </location>
</feature>
<name>A0A2G5HK59_CERBT</name>
<evidence type="ECO:0000256" key="5">
    <source>
        <dbReference type="SAM" id="MobiDB-lite"/>
    </source>
</evidence>